<name>A0A8U7MA86_CORMO</name>
<dbReference type="GO" id="GO:0051500">
    <property type="term" value="F:D-tyrosyl-tRNA(Tyr) deacylase activity"/>
    <property type="evidence" value="ECO:0007669"/>
    <property type="project" value="TreeGrafter"/>
</dbReference>
<reference evidence="6" key="2">
    <citation type="submission" date="2025-08" db="UniProtKB">
        <authorList>
            <consortium name="Ensembl"/>
        </authorList>
    </citation>
    <scope>IDENTIFICATION</scope>
</reference>
<keyword evidence="7" id="KW-1185">Reference proteome</keyword>
<keyword evidence="4" id="KW-0694">RNA-binding</keyword>
<comment type="subcellular location">
    <subcellularLocation>
        <location evidence="4">Cytoplasm</location>
    </subcellularLocation>
</comment>
<keyword evidence="4" id="KW-0963">Cytoplasm</keyword>
<dbReference type="InterPro" id="IPR003732">
    <property type="entry name" value="Daa-tRNA_deacyls_DTD"/>
</dbReference>
<dbReference type="Proteomes" id="UP000694553">
    <property type="component" value="Unassembled WGS sequence"/>
</dbReference>
<organism evidence="6 7">
    <name type="scientific">Corvus moneduloides</name>
    <name type="common">New Caledonian crow</name>
    <dbReference type="NCBI Taxonomy" id="1196302"/>
    <lineage>
        <taxon>Eukaryota</taxon>
        <taxon>Metazoa</taxon>
        <taxon>Chordata</taxon>
        <taxon>Craniata</taxon>
        <taxon>Vertebrata</taxon>
        <taxon>Euteleostomi</taxon>
        <taxon>Archelosauria</taxon>
        <taxon>Archosauria</taxon>
        <taxon>Dinosauria</taxon>
        <taxon>Saurischia</taxon>
        <taxon>Theropoda</taxon>
        <taxon>Coelurosauria</taxon>
        <taxon>Aves</taxon>
        <taxon>Neognathae</taxon>
        <taxon>Neoaves</taxon>
        <taxon>Telluraves</taxon>
        <taxon>Australaves</taxon>
        <taxon>Passeriformes</taxon>
        <taxon>Corvoidea</taxon>
        <taxon>Corvidae</taxon>
        <taxon>Corvus</taxon>
    </lineage>
</organism>
<dbReference type="PANTHER" id="PTHR10472">
    <property type="entry name" value="D-TYROSYL-TRNA TYR DEACYLASE"/>
    <property type="match status" value="1"/>
</dbReference>
<dbReference type="InterPro" id="IPR023509">
    <property type="entry name" value="DTD-like_sf"/>
</dbReference>
<dbReference type="GO" id="GO:0005737">
    <property type="term" value="C:cytoplasm"/>
    <property type="evidence" value="ECO:0007669"/>
    <property type="project" value="UniProtKB-SubCell"/>
</dbReference>
<dbReference type="PANTHER" id="PTHR10472:SF5">
    <property type="entry name" value="D-AMINOACYL-TRNA DEACYLASE 1"/>
    <property type="match status" value="1"/>
</dbReference>
<sequence length="265" mass="29527">MGGPWRLLPSRRGPAPARVPGWGRGAARVRGGAMKPARAAVWNARAALLYSLGGWTTLGALIYYSRQNKASIVGGEQISSIGRGLCVLLGISLEDTQRELEHMVRKILNLRVFEDESGKHWSKSVMDKQYEVLCVSQFTLQCILKGNKPDYHMAMPTEQAESFYNNFLEQLRKAYKPELIKDGKFGAYMQVHIQNDGPVTIELESPAATVDPKQLTKLEKQQQRKEKTRTKVPSESSRERNAPRNKDDPSASSGAEGDVSSEREP</sequence>
<comment type="catalytic activity">
    <reaction evidence="2">
        <text>glycyl-tRNA(Ala) + H2O = tRNA(Ala) + glycine + H(+)</text>
        <dbReference type="Rhea" id="RHEA:53744"/>
        <dbReference type="Rhea" id="RHEA-COMP:9657"/>
        <dbReference type="Rhea" id="RHEA-COMP:13640"/>
        <dbReference type="ChEBI" id="CHEBI:15377"/>
        <dbReference type="ChEBI" id="CHEBI:15378"/>
        <dbReference type="ChEBI" id="CHEBI:57305"/>
        <dbReference type="ChEBI" id="CHEBI:78442"/>
        <dbReference type="ChEBI" id="CHEBI:78522"/>
        <dbReference type="EC" id="3.1.1.96"/>
    </reaction>
</comment>
<feature type="region of interest" description="Disordered" evidence="5">
    <location>
        <begin position="206"/>
        <end position="265"/>
    </location>
</feature>
<protein>
    <recommendedName>
        <fullName evidence="4">D-aminoacyl-tRNA deacylase</fullName>
        <ecNumber evidence="4">3.1.1.96</ecNumber>
    </recommendedName>
</protein>
<dbReference type="EC" id="3.1.1.96" evidence="4"/>
<evidence type="ECO:0000256" key="1">
    <source>
        <dbReference type="ARBA" id="ARBA00009673"/>
    </source>
</evidence>
<accession>A0A8U7MA86</accession>
<feature type="compositionally biased region" description="Basic and acidic residues" evidence="5">
    <location>
        <begin position="214"/>
        <end position="225"/>
    </location>
</feature>
<proteinExistence type="inferred from homology"/>
<evidence type="ECO:0000313" key="7">
    <source>
        <dbReference type="Proteomes" id="UP000694553"/>
    </source>
</evidence>
<evidence type="ECO:0000256" key="2">
    <source>
        <dbReference type="ARBA" id="ARBA00047676"/>
    </source>
</evidence>
<comment type="similarity">
    <text evidence="1 4">Belongs to the DTD family.</text>
</comment>
<comment type="catalytic activity">
    <reaction evidence="3">
        <text>a D-aminoacyl-tRNA + H2O = a tRNA + a D-alpha-amino acid + H(+)</text>
        <dbReference type="Rhea" id="RHEA:13953"/>
        <dbReference type="Rhea" id="RHEA-COMP:10123"/>
        <dbReference type="Rhea" id="RHEA-COMP:10124"/>
        <dbReference type="ChEBI" id="CHEBI:15377"/>
        <dbReference type="ChEBI" id="CHEBI:15378"/>
        <dbReference type="ChEBI" id="CHEBI:59871"/>
        <dbReference type="ChEBI" id="CHEBI:78442"/>
        <dbReference type="ChEBI" id="CHEBI:79333"/>
        <dbReference type="EC" id="3.1.1.96"/>
    </reaction>
</comment>
<gene>
    <name evidence="6" type="primary">DTD1</name>
</gene>
<dbReference type="Pfam" id="PF02580">
    <property type="entry name" value="Tyr_Deacylase"/>
    <property type="match status" value="1"/>
</dbReference>
<keyword evidence="4" id="KW-0820">tRNA-binding</keyword>
<dbReference type="OMA" id="WPDENDK"/>
<dbReference type="AlphaFoldDB" id="A0A8U7MA86"/>
<keyword evidence="4" id="KW-0378">Hydrolase</keyword>
<dbReference type="CDD" id="cd00563">
    <property type="entry name" value="Dtyr_deacylase"/>
    <property type="match status" value="1"/>
</dbReference>
<feature type="compositionally biased region" description="Basic and acidic residues" evidence="5">
    <location>
        <begin position="236"/>
        <end position="249"/>
    </location>
</feature>
<dbReference type="GO" id="GO:0000049">
    <property type="term" value="F:tRNA binding"/>
    <property type="evidence" value="ECO:0007669"/>
    <property type="project" value="UniProtKB-KW"/>
</dbReference>
<reference evidence="6" key="3">
    <citation type="submission" date="2025-09" db="UniProtKB">
        <authorList>
            <consortium name="Ensembl"/>
        </authorList>
    </citation>
    <scope>IDENTIFICATION</scope>
</reference>
<dbReference type="SUPFAM" id="SSF69500">
    <property type="entry name" value="DTD-like"/>
    <property type="match status" value="1"/>
</dbReference>
<dbReference type="NCBIfam" id="TIGR00256">
    <property type="entry name" value="D-aminoacyl-tRNA deacylase"/>
    <property type="match status" value="1"/>
</dbReference>
<evidence type="ECO:0000256" key="5">
    <source>
        <dbReference type="SAM" id="MobiDB-lite"/>
    </source>
</evidence>
<reference evidence="7" key="1">
    <citation type="submission" date="2019-10" db="EMBL/GenBank/DDBJ databases">
        <title>Corvus moneduloides (New Caledonian crow) genome, bCorMon1, primary haplotype.</title>
        <authorList>
            <person name="Rutz C."/>
            <person name="Fungtammasan C."/>
            <person name="Mountcastle J."/>
            <person name="Formenti G."/>
            <person name="Chow W."/>
            <person name="Howe K."/>
            <person name="Steele M.P."/>
            <person name="Fernandes J."/>
            <person name="Gilbert M.T.P."/>
            <person name="Fedrigo O."/>
            <person name="Jarvis E.D."/>
            <person name="Gemmell N."/>
        </authorList>
    </citation>
    <scope>NUCLEOTIDE SEQUENCE [LARGE SCALE GENOMIC DNA]</scope>
</reference>
<evidence type="ECO:0000313" key="6">
    <source>
        <dbReference type="Ensembl" id="ENSCMUP00000035065.1"/>
    </source>
</evidence>
<evidence type="ECO:0000256" key="3">
    <source>
        <dbReference type="ARBA" id="ARBA00048018"/>
    </source>
</evidence>
<evidence type="ECO:0000256" key="4">
    <source>
        <dbReference type="RuleBase" id="RU003470"/>
    </source>
</evidence>
<dbReference type="Ensembl" id="ENSCMUT00000031063.1">
    <property type="protein sequence ID" value="ENSCMUP00000035065.1"/>
    <property type="gene ID" value="ENSCMUG00000012958.2"/>
</dbReference>
<dbReference type="Gene3D" id="3.50.80.10">
    <property type="entry name" value="D-tyrosyl-tRNA(Tyr) deacylase"/>
    <property type="match status" value="1"/>
</dbReference>
<dbReference type="FunFam" id="3.50.80.10:FF:000001">
    <property type="entry name" value="D-aminoacyl-tRNA deacylase"/>
    <property type="match status" value="1"/>
</dbReference>